<sequence length="259" mass="28767">MEKETDTLADRIRHRLEVVRKSAAAVSLEAGLGRSAVQDILAGNSASPRLDTIQKLTGPLQCSLSYLVGGDTEIATASKNTKQPFRDLSLMPAVRDLESGVFRARIPLEYRSFERNLEWALDKTLEERQYPVATDPRLPKFSVLPYRLLDHSLENIGIFKGDILIAASGFGDQYDLRNGQIVIVERSLASQKLDEWFARVVEETDGGFRLVPKSKDPVYRSYAIPSATIGMENTYSSGEGESISIFAIVTSIQREISII</sequence>
<dbReference type="Proteomes" id="UP000006575">
    <property type="component" value="Chromosome"/>
</dbReference>
<dbReference type="SUPFAM" id="SSF47413">
    <property type="entry name" value="lambda repressor-like DNA-binding domains"/>
    <property type="match status" value="1"/>
</dbReference>
<protein>
    <recommendedName>
        <fullName evidence="1">HTH cro/C1-type domain-containing protein</fullName>
    </recommendedName>
</protein>
<evidence type="ECO:0000313" key="3">
    <source>
        <dbReference type="Proteomes" id="UP000006575"/>
    </source>
</evidence>
<dbReference type="InterPro" id="IPR001387">
    <property type="entry name" value="Cro/C1-type_HTH"/>
</dbReference>
<dbReference type="KEGG" id="rle:RL3948A"/>
<dbReference type="RefSeq" id="WP_011653382.1">
    <property type="nucleotide sequence ID" value="NC_008380.1"/>
</dbReference>
<dbReference type="EMBL" id="AM236080">
    <property type="protein sequence ID" value="CAK09439.1"/>
    <property type="molecule type" value="Genomic_DNA"/>
</dbReference>
<gene>
    <name evidence="2" type="ORF">RL3948A</name>
</gene>
<organism evidence="2 3">
    <name type="scientific">Rhizobium johnstonii (strain DSM 114642 / LMG 32736 / 3841)</name>
    <name type="common">Rhizobium leguminosarum bv. viciae</name>
    <dbReference type="NCBI Taxonomy" id="216596"/>
    <lineage>
        <taxon>Bacteria</taxon>
        <taxon>Pseudomonadati</taxon>
        <taxon>Pseudomonadota</taxon>
        <taxon>Alphaproteobacteria</taxon>
        <taxon>Hyphomicrobiales</taxon>
        <taxon>Rhizobiaceae</taxon>
        <taxon>Rhizobium/Agrobacterium group</taxon>
        <taxon>Rhizobium</taxon>
        <taxon>Rhizobium johnstonii</taxon>
    </lineage>
</organism>
<dbReference type="GO" id="GO:0003677">
    <property type="term" value="F:DNA binding"/>
    <property type="evidence" value="ECO:0007669"/>
    <property type="project" value="InterPro"/>
</dbReference>
<dbReference type="HOGENOM" id="CLU_1073134_0_0_5"/>
<evidence type="ECO:0000259" key="1">
    <source>
        <dbReference type="PROSITE" id="PS50943"/>
    </source>
</evidence>
<dbReference type="AlphaFoldDB" id="Q1MC92"/>
<feature type="domain" description="HTH cro/C1-type" evidence="1">
    <location>
        <begin position="29"/>
        <end position="67"/>
    </location>
</feature>
<dbReference type="GeneID" id="303212084"/>
<name>Q1MC92_RHIJ3</name>
<dbReference type="EnsemblBacteria" id="CAK09439">
    <property type="protein sequence ID" value="CAK09439"/>
    <property type="gene ID" value="RL3948A"/>
</dbReference>
<accession>Q1MC92</accession>
<reference evidence="2 3" key="1">
    <citation type="journal article" date="2006" name="Genome Biol.">
        <title>The genome of Rhizobium leguminosarum has recognizable core and accessory components.</title>
        <authorList>
            <person name="Young J.W."/>
            <person name="Crossman L.C."/>
            <person name="Johnston A.W.B."/>
            <person name="Thomson N.R."/>
            <person name="Ghazoui Z.F."/>
            <person name="Hull K.H."/>
            <person name="Wexler M."/>
            <person name="Curson A.R.J."/>
            <person name="Todd J.D."/>
            <person name="Poole P.S."/>
            <person name="Mauchline T.H."/>
            <person name="East A.K."/>
            <person name="Quail M.A."/>
            <person name="Churcher C."/>
            <person name="Arrowsmith C."/>
            <person name="Cherevach A."/>
            <person name="Chillingworth T."/>
            <person name="Clarke K."/>
            <person name="Cronin A."/>
            <person name="Davis P."/>
            <person name="Fraser A."/>
            <person name="Hance Z."/>
            <person name="Hauser H."/>
            <person name="Jagels K."/>
            <person name="Moule S."/>
            <person name="Mungall K."/>
            <person name="Norbertczak H."/>
            <person name="Rabbinowitsch E."/>
            <person name="Sanders M."/>
            <person name="Simmonds M."/>
            <person name="Whitehead S."/>
            <person name="Parkhill J."/>
        </authorList>
    </citation>
    <scope>NUCLEOTIDE SEQUENCE [LARGE SCALE GENOMIC DNA]</scope>
    <source>
        <strain evidence="3">DSM 114642 / LMG 32736 / 3841</strain>
    </source>
</reference>
<dbReference type="SMART" id="SM00530">
    <property type="entry name" value="HTH_XRE"/>
    <property type="match status" value="1"/>
</dbReference>
<keyword evidence="3" id="KW-1185">Reference proteome</keyword>
<dbReference type="InterPro" id="IPR010982">
    <property type="entry name" value="Lambda_DNA-bd_dom_sf"/>
</dbReference>
<dbReference type="PROSITE" id="PS50943">
    <property type="entry name" value="HTH_CROC1"/>
    <property type="match status" value="1"/>
</dbReference>
<proteinExistence type="predicted"/>
<dbReference type="Gene3D" id="1.10.260.40">
    <property type="entry name" value="lambda repressor-like DNA-binding domains"/>
    <property type="match status" value="1"/>
</dbReference>
<evidence type="ECO:0000313" key="2">
    <source>
        <dbReference type="EMBL" id="CAK09439.1"/>
    </source>
</evidence>